<dbReference type="EMBL" id="MU276143">
    <property type="protein sequence ID" value="KAI0041116.1"/>
    <property type="molecule type" value="Genomic_DNA"/>
</dbReference>
<reference evidence="1" key="2">
    <citation type="journal article" date="2022" name="New Phytol.">
        <title>Evolutionary transition to the ectomycorrhizal habit in the genomes of a hyperdiverse lineage of mushroom-forming fungi.</title>
        <authorList>
            <person name="Looney B."/>
            <person name="Miyauchi S."/>
            <person name="Morin E."/>
            <person name="Drula E."/>
            <person name="Courty P.E."/>
            <person name="Kohler A."/>
            <person name="Kuo A."/>
            <person name="LaButti K."/>
            <person name="Pangilinan J."/>
            <person name="Lipzen A."/>
            <person name="Riley R."/>
            <person name="Andreopoulos W."/>
            <person name="He G."/>
            <person name="Johnson J."/>
            <person name="Nolan M."/>
            <person name="Tritt A."/>
            <person name="Barry K.W."/>
            <person name="Grigoriev I.V."/>
            <person name="Nagy L.G."/>
            <person name="Hibbett D."/>
            <person name="Henrissat B."/>
            <person name="Matheny P.B."/>
            <person name="Labbe J."/>
            <person name="Martin F.M."/>
        </authorList>
    </citation>
    <scope>NUCLEOTIDE SEQUENCE</scope>
    <source>
        <strain evidence="1">FP105234-sp</strain>
    </source>
</reference>
<dbReference type="Proteomes" id="UP000814033">
    <property type="component" value="Unassembled WGS sequence"/>
</dbReference>
<reference evidence="1" key="1">
    <citation type="submission" date="2021-02" db="EMBL/GenBank/DDBJ databases">
        <authorList>
            <consortium name="DOE Joint Genome Institute"/>
            <person name="Ahrendt S."/>
            <person name="Looney B.P."/>
            <person name="Miyauchi S."/>
            <person name="Morin E."/>
            <person name="Drula E."/>
            <person name="Courty P.E."/>
            <person name="Chicoki N."/>
            <person name="Fauchery L."/>
            <person name="Kohler A."/>
            <person name="Kuo A."/>
            <person name="Labutti K."/>
            <person name="Pangilinan J."/>
            <person name="Lipzen A."/>
            <person name="Riley R."/>
            <person name="Andreopoulos W."/>
            <person name="He G."/>
            <person name="Johnson J."/>
            <person name="Barry K.W."/>
            <person name="Grigoriev I.V."/>
            <person name="Nagy L."/>
            <person name="Hibbett D."/>
            <person name="Henrissat B."/>
            <person name="Matheny P.B."/>
            <person name="Labbe J."/>
            <person name="Martin F."/>
        </authorList>
    </citation>
    <scope>NUCLEOTIDE SEQUENCE</scope>
    <source>
        <strain evidence="1">FP105234-sp</strain>
    </source>
</reference>
<organism evidence="1 2">
    <name type="scientific">Auriscalpium vulgare</name>
    <dbReference type="NCBI Taxonomy" id="40419"/>
    <lineage>
        <taxon>Eukaryota</taxon>
        <taxon>Fungi</taxon>
        <taxon>Dikarya</taxon>
        <taxon>Basidiomycota</taxon>
        <taxon>Agaricomycotina</taxon>
        <taxon>Agaricomycetes</taxon>
        <taxon>Russulales</taxon>
        <taxon>Auriscalpiaceae</taxon>
        <taxon>Auriscalpium</taxon>
    </lineage>
</organism>
<protein>
    <submittedName>
        <fullName evidence="1">Uncharacterized protein</fullName>
    </submittedName>
</protein>
<gene>
    <name evidence="1" type="ORF">FA95DRAFT_770942</name>
</gene>
<evidence type="ECO:0000313" key="2">
    <source>
        <dbReference type="Proteomes" id="UP000814033"/>
    </source>
</evidence>
<accession>A0ACB8RBY7</accession>
<name>A0ACB8RBY7_9AGAM</name>
<sequence>MHSHVALVLLVSSTVSSCAALPINRAYARVGVHQPALSARDALNLVDLETVDARVDSDSTSVSQRRDDEVLRYILDPPIRGQPDMLGLGGSADPGDHDVDKTSRRVSAKRFGLPDNLTVDLVPEVLGHAVSLSTSTS</sequence>
<comment type="caution">
    <text evidence="1">The sequence shown here is derived from an EMBL/GenBank/DDBJ whole genome shotgun (WGS) entry which is preliminary data.</text>
</comment>
<keyword evidence="2" id="KW-1185">Reference proteome</keyword>
<proteinExistence type="predicted"/>
<evidence type="ECO:0000313" key="1">
    <source>
        <dbReference type="EMBL" id="KAI0041116.1"/>
    </source>
</evidence>